<name>A0A2N7WCU0_9BURK</name>
<sequence>MALAGGCREIGSCGDGRGRLIGMLSGLCALTPLAGDCGGCTMEAPTSFVARCAQASAAGPAQAQKSAATMAARTNCRAIESIESIESIGYSFAAVAPHRVSPFEQQSKGPRSIREPTIERTAIALRARCPGAAAE</sequence>
<proteinExistence type="predicted"/>
<gene>
    <name evidence="1" type="ORF">C0Z19_05460</name>
</gene>
<organism evidence="1 2">
    <name type="scientific">Trinickia soli</name>
    <dbReference type="NCBI Taxonomy" id="380675"/>
    <lineage>
        <taxon>Bacteria</taxon>
        <taxon>Pseudomonadati</taxon>
        <taxon>Pseudomonadota</taxon>
        <taxon>Betaproteobacteria</taxon>
        <taxon>Burkholderiales</taxon>
        <taxon>Burkholderiaceae</taxon>
        <taxon>Trinickia</taxon>
    </lineage>
</organism>
<evidence type="ECO:0000313" key="2">
    <source>
        <dbReference type="Proteomes" id="UP000235347"/>
    </source>
</evidence>
<keyword evidence="2" id="KW-1185">Reference proteome</keyword>
<accession>A0A2N7WCU0</accession>
<evidence type="ECO:0000313" key="1">
    <source>
        <dbReference type="EMBL" id="PMS27194.1"/>
    </source>
</evidence>
<dbReference type="Proteomes" id="UP000235347">
    <property type="component" value="Unassembled WGS sequence"/>
</dbReference>
<dbReference type="AlphaFoldDB" id="A0A2N7WCU0"/>
<dbReference type="EMBL" id="PNYB01000003">
    <property type="protein sequence ID" value="PMS27194.1"/>
    <property type="molecule type" value="Genomic_DNA"/>
</dbReference>
<comment type="caution">
    <text evidence="1">The sequence shown here is derived from an EMBL/GenBank/DDBJ whole genome shotgun (WGS) entry which is preliminary data.</text>
</comment>
<reference evidence="1 2" key="1">
    <citation type="submission" date="2018-01" db="EMBL/GenBank/DDBJ databases">
        <title>Whole genome analyses suggest that Burkholderia sensu lato contains two further novel genera in the rhizoxinica-symbiotica group Mycetohabitans gen. nov., and Trinickia gen. nov.: implications for the evolution of diazotrophy and nodulation in the Burkholderiaceae.</title>
        <authorList>
            <person name="Estrada-de los Santos P."/>
            <person name="Palmer M."/>
            <person name="Chavez-Ramirez B."/>
            <person name="Beukes C."/>
            <person name="Steenkamp E.T."/>
            <person name="Hirsch A.M."/>
            <person name="Manyaka P."/>
            <person name="Maluk M."/>
            <person name="Lafos M."/>
            <person name="Crook M."/>
            <person name="Gross E."/>
            <person name="Simon M.F."/>
            <person name="Bueno dos Reis Junior F."/>
            <person name="Poole P.S."/>
            <person name="Venter S.N."/>
            <person name="James E.K."/>
        </authorList>
    </citation>
    <scope>NUCLEOTIDE SEQUENCE [LARGE SCALE GENOMIC DNA]</scope>
    <source>
        <strain evidence="1 2">GP25-8</strain>
    </source>
</reference>
<protein>
    <submittedName>
        <fullName evidence="1">Uncharacterized protein</fullName>
    </submittedName>
</protein>